<comment type="function">
    <text evidence="3">Catalyzes the phosphorylation of the 3'-hydroxyl group of dephosphocoenzyme A to form coenzyme A.</text>
</comment>
<evidence type="ECO:0000256" key="4">
    <source>
        <dbReference type="NCBIfam" id="TIGR00152"/>
    </source>
</evidence>
<dbReference type="Proteomes" id="UP001500784">
    <property type="component" value="Unassembled WGS sequence"/>
</dbReference>
<dbReference type="SUPFAM" id="SSF52540">
    <property type="entry name" value="P-loop containing nucleoside triphosphate hydrolases"/>
    <property type="match status" value="1"/>
</dbReference>
<name>A0ABN2NUW5_9MICC</name>
<keyword evidence="6" id="KW-1185">Reference proteome</keyword>
<comment type="similarity">
    <text evidence="3">Belongs to the CoaE family.</text>
</comment>
<comment type="subcellular location">
    <subcellularLocation>
        <location evidence="3">Cytoplasm</location>
    </subcellularLocation>
</comment>
<evidence type="ECO:0000256" key="2">
    <source>
        <dbReference type="ARBA" id="ARBA00022840"/>
    </source>
</evidence>
<keyword evidence="2 3" id="KW-0067">ATP-binding</keyword>
<feature type="binding site" evidence="3">
    <location>
        <begin position="14"/>
        <end position="19"/>
    </location>
    <ligand>
        <name>ATP</name>
        <dbReference type="ChEBI" id="CHEBI:30616"/>
    </ligand>
</feature>
<gene>
    <name evidence="3" type="primary">coaE</name>
    <name evidence="5" type="ORF">GCM10009688_01580</name>
</gene>
<dbReference type="Gene3D" id="3.40.50.300">
    <property type="entry name" value="P-loop containing nucleotide triphosphate hydrolases"/>
    <property type="match status" value="1"/>
</dbReference>
<sequence length="211" mass="22073">MVAMLKVGLTGGIAAGKSLVARTLVECGASLIDADALAREVVEPGTEGLAAVVEAFGPQVLAADGTLDRPALAGIVFGNGEKRKTLNSIIHPLVRARAAELAADVPEDGILVQDIPLLVETGQAGNFDFVLVVEAPEKERLARMVRDRGMEPAAAQARIDAQATAAARAEAADAVLDNTGTPEDLVKAVRELWTTRLVPLNRERMRAAGPQ</sequence>
<comment type="pathway">
    <text evidence="3">Cofactor biosynthesis; coenzyme A biosynthesis; CoA from (R)-pantothenate: step 5/5.</text>
</comment>
<dbReference type="EC" id="2.7.1.24" evidence="3 4"/>
<evidence type="ECO:0000313" key="5">
    <source>
        <dbReference type="EMBL" id="GAA1901700.1"/>
    </source>
</evidence>
<dbReference type="PANTHER" id="PTHR10695:SF46">
    <property type="entry name" value="BIFUNCTIONAL COENZYME A SYNTHASE-RELATED"/>
    <property type="match status" value="1"/>
</dbReference>
<reference evidence="5 6" key="1">
    <citation type="journal article" date="2019" name="Int. J. Syst. Evol. Microbiol.">
        <title>The Global Catalogue of Microorganisms (GCM) 10K type strain sequencing project: providing services to taxonomists for standard genome sequencing and annotation.</title>
        <authorList>
            <consortium name="The Broad Institute Genomics Platform"/>
            <consortium name="The Broad Institute Genome Sequencing Center for Infectious Disease"/>
            <person name="Wu L."/>
            <person name="Ma J."/>
        </authorList>
    </citation>
    <scope>NUCLEOTIDE SEQUENCE [LARGE SCALE GENOMIC DNA]</scope>
    <source>
        <strain evidence="5 6">JCM 13316</strain>
    </source>
</reference>
<dbReference type="EMBL" id="BAAALV010000001">
    <property type="protein sequence ID" value="GAA1901700.1"/>
    <property type="molecule type" value="Genomic_DNA"/>
</dbReference>
<dbReference type="PROSITE" id="PS51219">
    <property type="entry name" value="DPCK"/>
    <property type="match status" value="1"/>
</dbReference>
<keyword evidence="3" id="KW-0418">Kinase</keyword>
<evidence type="ECO:0000313" key="6">
    <source>
        <dbReference type="Proteomes" id="UP001500784"/>
    </source>
</evidence>
<evidence type="ECO:0000256" key="1">
    <source>
        <dbReference type="ARBA" id="ARBA00022741"/>
    </source>
</evidence>
<accession>A0ABN2NUW5</accession>
<dbReference type="Pfam" id="PF01121">
    <property type="entry name" value="CoaE"/>
    <property type="match status" value="1"/>
</dbReference>
<organism evidence="5 6">
    <name type="scientific">Arthrobacter gandavensis</name>
    <dbReference type="NCBI Taxonomy" id="169960"/>
    <lineage>
        <taxon>Bacteria</taxon>
        <taxon>Bacillati</taxon>
        <taxon>Actinomycetota</taxon>
        <taxon>Actinomycetes</taxon>
        <taxon>Micrococcales</taxon>
        <taxon>Micrococcaceae</taxon>
        <taxon>Arthrobacter</taxon>
    </lineage>
</organism>
<evidence type="ECO:0000256" key="3">
    <source>
        <dbReference type="HAMAP-Rule" id="MF_00376"/>
    </source>
</evidence>
<dbReference type="InterPro" id="IPR027417">
    <property type="entry name" value="P-loop_NTPase"/>
</dbReference>
<dbReference type="InterPro" id="IPR001977">
    <property type="entry name" value="Depp_CoAkinase"/>
</dbReference>
<comment type="catalytic activity">
    <reaction evidence="3">
        <text>3'-dephospho-CoA + ATP = ADP + CoA + H(+)</text>
        <dbReference type="Rhea" id="RHEA:18245"/>
        <dbReference type="ChEBI" id="CHEBI:15378"/>
        <dbReference type="ChEBI" id="CHEBI:30616"/>
        <dbReference type="ChEBI" id="CHEBI:57287"/>
        <dbReference type="ChEBI" id="CHEBI:57328"/>
        <dbReference type="ChEBI" id="CHEBI:456216"/>
        <dbReference type="EC" id="2.7.1.24"/>
    </reaction>
</comment>
<keyword evidence="3" id="KW-0808">Transferase</keyword>
<proteinExistence type="inferred from homology"/>
<dbReference type="CDD" id="cd02022">
    <property type="entry name" value="DPCK"/>
    <property type="match status" value="1"/>
</dbReference>
<dbReference type="NCBIfam" id="NF002879">
    <property type="entry name" value="PRK03333.1"/>
    <property type="match status" value="1"/>
</dbReference>
<protein>
    <recommendedName>
        <fullName evidence="3 4">Dephospho-CoA kinase</fullName>
        <ecNumber evidence="3 4">2.7.1.24</ecNumber>
    </recommendedName>
    <alternativeName>
        <fullName evidence="3">Dephosphocoenzyme A kinase</fullName>
    </alternativeName>
</protein>
<dbReference type="PANTHER" id="PTHR10695">
    <property type="entry name" value="DEPHOSPHO-COA KINASE-RELATED"/>
    <property type="match status" value="1"/>
</dbReference>
<keyword evidence="3" id="KW-0173">Coenzyme A biosynthesis</keyword>
<dbReference type="HAMAP" id="MF_00376">
    <property type="entry name" value="Dephospho_CoA_kinase"/>
    <property type="match status" value="1"/>
</dbReference>
<keyword evidence="3" id="KW-0963">Cytoplasm</keyword>
<dbReference type="NCBIfam" id="TIGR00152">
    <property type="entry name" value="dephospho-CoA kinase"/>
    <property type="match status" value="1"/>
</dbReference>
<keyword evidence="1 3" id="KW-0547">Nucleotide-binding</keyword>
<comment type="caution">
    <text evidence="5">The sequence shown here is derived from an EMBL/GenBank/DDBJ whole genome shotgun (WGS) entry which is preliminary data.</text>
</comment>